<keyword evidence="5 7" id="KW-1133">Transmembrane helix</keyword>
<feature type="transmembrane region" description="Helical" evidence="7">
    <location>
        <begin position="196"/>
        <end position="213"/>
    </location>
</feature>
<keyword evidence="3 8" id="KW-0808">Transferase</keyword>
<dbReference type="AlphaFoldDB" id="A0A811TBX4"/>
<protein>
    <submittedName>
        <fullName evidence="8">Phospho-N-acetylmuramoyl-pentapeptide-transferase</fullName>
        <ecNumber evidence="8">2.7.8.13</ecNumber>
    </submittedName>
</protein>
<dbReference type="EC" id="2.7.8.13" evidence="8"/>
<evidence type="ECO:0000256" key="1">
    <source>
        <dbReference type="ARBA" id="ARBA00004651"/>
    </source>
</evidence>
<dbReference type="PANTHER" id="PTHR22926">
    <property type="entry name" value="PHOSPHO-N-ACETYLMURAMOYL-PENTAPEPTIDE-TRANSFERASE"/>
    <property type="match status" value="1"/>
</dbReference>
<comment type="subcellular location">
    <subcellularLocation>
        <location evidence="1">Cell membrane</location>
        <topology evidence="1">Multi-pass membrane protein</topology>
    </subcellularLocation>
</comment>
<name>A0A811TBX4_9EURY</name>
<reference evidence="8" key="1">
    <citation type="submission" date="2020-10" db="EMBL/GenBank/DDBJ databases">
        <authorList>
            <person name="Hahn C.J."/>
            <person name="Laso-Perez R."/>
            <person name="Vulcano F."/>
            <person name="Vaziourakis K.-M."/>
            <person name="Stokke R."/>
            <person name="Steen I.H."/>
            <person name="Teske A."/>
            <person name="Boetius A."/>
            <person name="Liebeke M."/>
            <person name="Amann R."/>
            <person name="Knittel K."/>
        </authorList>
    </citation>
    <scope>NUCLEOTIDE SEQUENCE</scope>
    <source>
        <strain evidence="8">Gfbio:e3339647-f889-4370-9287-4fb5cb688e4c:AG392D22_GoMArc1</strain>
    </source>
</reference>
<dbReference type="GO" id="GO:0071555">
    <property type="term" value="P:cell wall organization"/>
    <property type="evidence" value="ECO:0007669"/>
    <property type="project" value="TreeGrafter"/>
</dbReference>
<feature type="transmembrane region" description="Helical" evidence="7">
    <location>
        <begin position="170"/>
        <end position="190"/>
    </location>
</feature>
<dbReference type="Pfam" id="PF00953">
    <property type="entry name" value="Glycos_transf_4"/>
    <property type="match status" value="1"/>
</dbReference>
<keyword evidence="2" id="KW-1003">Cell membrane</keyword>
<evidence type="ECO:0000313" key="9">
    <source>
        <dbReference type="Proteomes" id="UP000634805"/>
    </source>
</evidence>
<feature type="transmembrane region" description="Helical" evidence="7">
    <location>
        <begin position="314"/>
        <end position="332"/>
    </location>
</feature>
<feature type="transmembrane region" description="Helical" evidence="7">
    <location>
        <begin position="220"/>
        <end position="239"/>
    </location>
</feature>
<feature type="transmembrane region" description="Helical" evidence="7">
    <location>
        <begin position="145"/>
        <end position="163"/>
    </location>
</feature>
<keyword evidence="4 7" id="KW-0812">Transmembrane</keyword>
<evidence type="ECO:0000256" key="2">
    <source>
        <dbReference type="ARBA" id="ARBA00022475"/>
    </source>
</evidence>
<organism evidence="8 9">
    <name type="scientific">Candidatus Argoarchaeum ethanivorans</name>
    <dbReference type="NCBI Taxonomy" id="2608793"/>
    <lineage>
        <taxon>Archaea</taxon>
        <taxon>Methanobacteriati</taxon>
        <taxon>Methanobacteriota</taxon>
        <taxon>Stenosarchaea group</taxon>
        <taxon>Methanomicrobia</taxon>
        <taxon>Methanosarcinales</taxon>
        <taxon>Methanosarcinales incertae sedis</taxon>
        <taxon>GOM Arc I cluster</taxon>
        <taxon>Candidatus Argoarchaeum</taxon>
    </lineage>
</organism>
<dbReference type="EMBL" id="CAJHIS010000004">
    <property type="protein sequence ID" value="CAD6492265.1"/>
    <property type="molecule type" value="Genomic_DNA"/>
</dbReference>
<dbReference type="GO" id="GO:0005886">
    <property type="term" value="C:plasma membrane"/>
    <property type="evidence" value="ECO:0007669"/>
    <property type="project" value="UniProtKB-SubCell"/>
</dbReference>
<dbReference type="GO" id="GO:0016780">
    <property type="term" value="F:phosphotransferase activity, for other substituted phosphate groups"/>
    <property type="evidence" value="ECO:0007669"/>
    <property type="project" value="InterPro"/>
</dbReference>
<gene>
    <name evidence="8" type="primary">mraY</name>
    <name evidence="8" type="ORF">EMLJLAPB_00251</name>
</gene>
<feature type="transmembrane region" description="Helical" evidence="7">
    <location>
        <begin position="115"/>
        <end position="139"/>
    </location>
</feature>
<dbReference type="PANTHER" id="PTHR22926:SF3">
    <property type="entry name" value="UNDECAPRENYL-PHOSPHATE ALPHA-N-ACETYLGLUCOSAMINYL 1-PHOSPHATE TRANSFERASE"/>
    <property type="match status" value="1"/>
</dbReference>
<proteinExistence type="predicted"/>
<evidence type="ECO:0000256" key="4">
    <source>
        <dbReference type="ARBA" id="ARBA00022692"/>
    </source>
</evidence>
<feature type="transmembrane region" description="Helical" evidence="7">
    <location>
        <begin position="245"/>
        <end position="266"/>
    </location>
</feature>
<accession>A0A811TBX4</accession>
<comment type="caution">
    <text evidence="8">The sequence shown here is derived from an EMBL/GenBank/DDBJ whole genome shotgun (WGS) entry which is preliminary data.</text>
</comment>
<feature type="transmembrane region" description="Helical" evidence="7">
    <location>
        <begin position="49"/>
        <end position="71"/>
    </location>
</feature>
<evidence type="ECO:0000256" key="6">
    <source>
        <dbReference type="ARBA" id="ARBA00023136"/>
    </source>
</evidence>
<evidence type="ECO:0000256" key="3">
    <source>
        <dbReference type="ARBA" id="ARBA00022679"/>
    </source>
</evidence>
<keyword evidence="6 7" id="KW-0472">Membrane</keyword>
<evidence type="ECO:0000256" key="7">
    <source>
        <dbReference type="SAM" id="Phobius"/>
    </source>
</evidence>
<feature type="transmembrane region" description="Helical" evidence="7">
    <location>
        <begin position="83"/>
        <end position="103"/>
    </location>
</feature>
<dbReference type="Proteomes" id="UP000634805">
    <property type="component" value="Unassembled WGS sequence"/>
</dbReference>
<feature type="transmembrane region" description="Helical" evidence="7">
    <location>
        <begin position="6"/>
        <end position="28"/>
    </location>
</feature>
<evidence type="ECO:0000313" key="8">
    <source>
        <dbReference type="EMBL" id="CAD6492265.1"/>
    </source>
</evidence>
<dbReference type="GO" id="GO:0044038">
    <property type="term" value="P:cell wall macromolecule biosynthetic process"/>
    <property type="evidence" value="ECO:0007669"/>
    <property type="project" value="TreeGrafter"/>
</dbReference>
<sequence>MKEIELIAVMVMLVASFIMAMVSTPRLIRKLKERGEVVTDYYKCNHNEVPTKGGILILGVVFTILAIVTFIEHFQAFDLPVHITGADWAIITVAGLFGAFGLVDDFVDVGRPLKIILLFFFSFRLIFEIGSTMITLPFIGSFDAGIFYLFLITPLYVLVTANLTNMHSGFNGLASGLSTIVIACLLIKFIMAGCAGVLTIGCLFGATLGFLWYNRYPAQIFWANVGSLSIGAAIGAAIVVSGFLVSGFIMLIPHTINFLMYAYWRVMHKLHPEDKRWRLVKFGKVREDGTLEVPNRLTLKWVPPYYFKMTEKHAVIAMYMVTTIFCVVALFVPY</sequence>
<evidence type="ECO:0000256" key="5">
    <source>
        <dbReference type="ARBA" id="ARBA00022989"/>
    </source>
</evidence>
<dbReference type="InterPro" id="IPR000715">
    <property type="entry name" value="Glycosyl_transferase_4"/>
</dbReference>